<dbReference type="Proteomes" id="UP001447842">
    <property type="component" value="Chromosome"/>
</dbReference>
<protein>
    <recommendedName>
        <fullName evidence="3">Phage protein</fullName>
    </recommendedName>
</protein>
<evidence type="ECO:0008006" key="3">
    <source>
        <dbReference type="Google" id="ProtNLM"/>
    </source>
</evidence>
<sequence length="79" mass="9069">MPAQYHVVIEKLCGCAKKRDLEQIRSFYSREEAEEHAYEWADTLNNSFCGKHGFDVKETGDNFVISVEEGGFVEACELY</sequence>
<name>A0ABZ3H9W8_9BACT</name>
<evidence type="ECO:0000313" key="1">
    <source>
        <dbReference type="EMBL" id="XAU14197.1"/>
    </source>
</evidence>
<keyword evidence="2" id="KW-1185">Reference proteome</keyword>
<gene>
    <name evidence="1" type="ORF">WCY31_07995</name>
</gene>
<dbReference type="EMBL" id="CP147920">
    <property type="protein sequence ID" value="XAU14197.1"/>
    <property type="molecule type" value="Genomic_DNA"/>
</dbReference>
<dbReference type="RefSeq" id="WP_231018400.1">
    <property type="nucleotide sequence ID" value="NZ_CP147920.1"/>
</dbReference>
<evidence type="ECO:0000313" key="2">
    <source>
        <dbReference type="Proteomes" id="UP001447842"/>
    </source>
</evidence>
<accession>A0ABZ3H9W8</accession>
<proteinExistence type="predicted"/>
<reference evidence="1 2" key="1">
    <citation type="submission" date="2024-03" db="EMBL/GenBank/DDBJ databases">
        <title>Sulfurimonas sp. HSL3-1.</title>
        <authorList>
            <person name="Wang S."/>
        </authorList>
    </citation>
    <scope>NUCLEOTIDE SEQUENCE [LARGE SCALE GENOMIC DNA]</scope>
    <source>
        <strain evidence="1 2">HSL3-1</strain>
    </source>
</reference>
<organism evidence="1 2">
    <name type="scientific">Sulfurimonas diazotrophicus</name>
    <dbReference type="NCBI Taxonomy" id="3131939"/>
    <lineage>
        <taxon>Bacteria</taxon>
        <taxon>Pseudomonadati</taxon>
        <taxon>Campylobacterota</taxon>
        <taxon>Epsilonproteobacteria</taxon>
        <taxon>Campylobacterales</taxon>
        <taxon>Sulfurimonadaceae</taxon>
        <taxon>Sulfurimonas</taxon>
    </lineage>
</organism>